<dbReference type="Gene3D" id="2.60.40.1120">
    <property type="entry name" value="Carboxypeptidase-like, regulatory domain"/>
    <property type="match status" value="1"/>
</dbReference>
<dbReference type="NCBIfam" id="TIGR01567">
    <property type="entry name" value="S_layer_rel_Mac"/>
    <property type="match status" value="2"/>
</dbReference>
<evidence type="ECO:0000313" key="4">
    <source>
        <dbReference type="Proteomes" id="UP000027153"/>
    </source>
</evidence>
<evidence type="ECO:0000313" key="3">
    <source>
        <dbReference type="EMBL" id="KCZ71943.1"/>
    </source>
</evidence>
<organism evidence="3 4">
    <name type="scientific">Candidatus Methanoperedens nitratireducens</name>
    <dbReference type="NCBI Taxonomy" id="1392998"/>
    <lineage>
        <taxon>Archaea</taxon>
        <taxon>Methanobacteriati</taxon>
        <taxon>Methanobacteriota</taxon>
        <taxon>Stenosarchaea group</taxon>
        <taxon>Methanomicrobia</taxon>
        <taxon>Methanosarcinales</taxon>
        <taxon>ANME-2 cluster</taxon>
        <taxon>Candidatus Methanoperedentaceae</taxon>
        <taxon>Candidatus Methanoperedens</taxon>
    </lineage>
</organism>
<dbReference type="Gene3D" id="2.60.98.40">
    <property type="match status" value="2"/>
</dbReference>
<dbReference type="OrthoDB" id="240412at2157"/>
<keyword evidence="4" id="KW-1185">Reference proteome</keyword>
<dbReference type="Proteomes" id="UP000027153">
    <property type="component" value="Unassembled WGS sequence"/>
</dbReference>
<dbReference type="PATRIC" id="fig|1392998.3.peg.2001"/>
<sequence>MFQNKAYRKRISRIAVGVTIIAVLLLAIGAGAESDQSGNRIWDISKGMNETSYTWNSYSFSGFYYNLDDNLSTEELTINNIKRNIAEGDIDYKTSPIEVSFEYSGFGSYQVIGFMADKYFAGYSTNSVISERREISTIGSGQLQRVLLDDEDRRTVTVGGTLTLREGYVLRMREIDIGAGPGQIWIVLLKDGAEVDSDVVAGGETYVYSKRVGGVSDLPIIAVRFESVFRGREVNAAFIRGVFQISESYAEVRGGDRFGVMEITGVDRDQIIMENRNSVALSPRDTVDLMGNLKIIVADNSSVLRFGLSAERTGTYEVRGTIHPVTDAWMPLNFGLNIGGTSVGFYYDMDEDIGTENLAITEISGTSIPEGGLIYSTSPQDVSFDYSPFGSYQVIGFMADKYFAGYSANTRPPNPTAPAGEKSTIAQGQLHKVLIDDDVQRVVAMGGTLTLGEGYILKAEDVDAPARTMLLSLLKDGEVVDTTPLSAGQTYVYTKRVGAITDLPVIIVRFDSVFVGREVSAAFLRGMFQISEAITPVRTGDRYGQMEVRSTGADGIRMDNRNSVGLSSGSTVDLMGNIKFRVADSSEVRFYPFVMVTPEMVANQLIIDAPARAFAGDVIRIRVTAGGSAVEGVSIDIEPGIGQIDDRTDKNGDLNYTLPRTLNGTYNMTATKLGYQKATRSIEVQEFIENRLSIDAPSRANQFEMITILVTFNGTAVSGANVTYDNVTIGLTGSDGTLNFTPETSGLRTISASKNGFITVSRDIEVRMPFSEFIALDINITPAIVFTDETTVIRSNITNAGTKADTLPVVLIINNTEVDNRSVALAPNEVKEIDFTHKVTLPAGNYTVEILGQRGTLEVKEAPFNIFLVVGIVIIVIAAGAVIIYFLMAKKTKI</sequence>
<dbReference type="AlphaFoldDB" id="A0A062V5W4"/>
<comment type="caution">
    <text evidence="3">The sequence shown here is derived from an EMBL/GenBank/DDBJ whole genome shotgun (WGS) entry which is preliminary data.</text>
</comment>
<gene>
    <name evidence="3" type="ORF">ANME2D_02000</name>
</gene>
<evidence type="ECO:0000256" key="1">
    <source>
        <dbReference type="SAM" id="Phobius"/>
    </source>
</evidence>
<dbReference type="RefSeq" id="WP_052368774.1">
    <property type="nucleotide sequence ID" value="NZ_JMIY01000004.1"/>
</dbReference>
<protein>
    <submittedName>
        <fullName evidence="3">S-layer-related duplication domain</fullName>
    </submittedName>
</protein>
<keyword evidence="1" id="KW-1133">Transmembrane helix</keyword>
<feature type="domain" description="S-layer family duplication" evidence="2">
    <location>
        <begin position="49"/>
        <end position="299"/>
    </location>
</feature>
<feature type="domain" description="S-layer family duplication" evidence="2">
    <location>
        <begin position="344"/>
        <end position="584"/>
    </location>
</feature>
<keyword evidence="1" id="KW-0812">Transmembrane</keyword>
<dbReference type="InterPro" id="IPR006457">
    <property type="entry name" value="S_layer-rel_Mac"/>
</dbReference>
<dbReference type="EMBL" id="JMIY01000004">
    <property type="protein sequence ID" value="KCZ71943.1"/>
    <property type="molecule type" value="Genomic_DNA"/>
</dbReference>
<dbReference type="Pfam" id="PF07752">
    <property type="entry name" value="S-layer"/>
    <property type="match status" value="2"/>
</dbReference>
<evidence type="ECO:0000259" key="2">
    <source>
        <dbReference type="Pfam" id="PF07752"/>
    </source>
</evidence>
<reference evidence="3 4" key="1">
    <citation type="journal article" date="2013" name="Nature">
        <title>Anaerobic oxidation of methane coupled to nitrate reduction in a novel archaeal lineage.</title>
        <authorList>
            <person name="Haroon M.F."/>
            <person name="Hu S."/>
            <person name="Shi Y."/>
            <person name="Imelfort M."/>
            <person name="Keller J."/>
            <person name="Hugenholtz P."/>
            <person name="Yuan Z."/>
            <person name="Tyson G.W."/>
        </authorList>
    </citation>
    <scope>NUCLEOTIDE SEQUENCE [LARGE SCALE GENOMIC DNA]</scope>
    <source>
        <strain evidence="3 4">ANME-2d</strain>
    </source>
</reference>
<dbReference type="Gene3D" id="2.60.40.4190">
    <property type="match status" value="2"/>
</dbReference>
<dbReference type="Gene3D" id="2.60.40.10">
    <property type="entry name" value="Immunoglobulins"/>
    <property type="match status" value="1"/>
</dbReference>
<feature type="transmembrane region" description="Helical" evidence="1">
    <location>
        <begin position="866"/>
        <end position="888"/>
    </location>
</feature>
<proteinExistence type="predicted"/>
<accession>A0A062V5W4</accession>
<name>A0A062V5W4_9EURY</name>
<keyword evidence="1" id="KW-0472">Membrane</keyword>
<dbReference type="InterPro" id="IPR013783">
    <property type="entry name" value="Ig-like_fold"/>
</dbReference>